<dbReference type="PANTHER" id="PTHR38044:SF1">
    <property type="entry name" value="BOUQUET FORMATION PROTEIN 4"/>
    <property type="match status" value="1"/>
</dbReference>
<evidence type="ECO:0000259" key="4">
    <source>
        <dbReference type="PROSITE" id="PS51299"/>
    </source>
</evidence>
<dbReference type="Proteomes" id="UP000027238">
    <property type="component" value="Unassembled WGS sequence"/>
</dbReference>
<evidence type="ECO:0000313" key="5">
    <source>
        <dbReference type="EMBL" id="KDN70929.1"/>
    </source>
</evidence>
<dbReference type="EMBL" id="JMSE01000278">
    <property type="protein sequence ID" value="KDN70929.1"/>
    <property type="molecule type" value="Genomic_DNA"/>
</dbReference>
<dbReference type="PROSITE" id="PS51299">
    <property type="entry name" value="HTH_APSES"/>
    <property type="match status" value="1"/>
</dbReference>
<evidence type="ECO:0000256" key="3">
    <source>
        <dbReference type="ARBA" id="ARBA00023321"/>
    </source>
</evidence>
<evidence type="ECO:0000256" key="2">
    <source>
        <dbReference type="ARBA" id="ARBA00022969"/>
    </source>
</evidence>
<organism evidence="5 6">
    <name type="scientific">Colletotrichum sublineola</name>
    <name type="common">Sorghum anthracnose fungus</name>
    <dbReference type="NCBI Taxonomy" id="1173701"/>
    <lineage>
        <taxon>Eukaryota</taxon>
        <taxon>Fungi</taxon>
        <taxon>Dikarya</taxon>
        <taxon>Ascomycota</taxon>
        <taxon>Pezizomycotina</taxon>
        <taxon>Sordariomycetes</taxon>
        <taxon>Hypocreomycetidae</taxon>
        <taxon>Glomerellales</taxon>
        <taxon>Glomerellaceae</taxon>
        <taxon>Colletotrichum</taxon>
        <taxon>Colletotrichum graminicola species complex</taxon>
    </lineage>
</organism>
<dbReference type="InterPro" id="IPR037548">
    <property type="entry name" value="Bqt4"/>
</dbReference>
<name>A0A066XT95_COLSU</name>
<keyword evidence="2" id="KW-0749">Sporulation</keyword>
<dbReference type="SMART" id="SM01252">
    <property type="entry name" value="KilA-N"/>
    <property type="match status" value="1"/>
</dbReference>
<comment type="subcellular location">
    <subcellularLocation>
        <location evidence="1">Nucleus</location>
    </subcellularLocation>
</comment>
<protein>
    <recommendedName>
        <fullName evidence="4">HTH APSES-type domain-containing protein</fullName>
    </recommendedName>
</protein>
<evidence type="ECO:0000256" key="1">
    <source>
        <dbReference type="ARBA" id="ARBA00004123"/>
    </source>
</evidence>
<keyword evidence="3" id="KW-0183">Conidiation</keyword>
<dbReference type="InterPro" id="IPR018004">
    <property type="entry name" value="KilA/APSES_HTH"/>
</dbReference>
<evidence type="ECO:0000313" key="6">
    <source>
        <dbReference type="Proteomes" id="UP000027238"/>
    </source>
</evidence>
<dbReference type="InterPro" id="IPR036887">
    <property type="entry name" value="HTH_APSES_sf"/>
</dbReference>
<comment type="caution">
    <text evidence="5">The sequence shown here is derived from an EMBL/GenBank/DDBJ whole genome shotgun (WGS) entry which is preliminary data.</text>
</comment>
<dbReference type="GO" id="GO:1990862">
    <property type="term" value="C:nuclear membrane complex Bqt3-Bqt4"/>
    <property type="evidence" value="ECO:0007669"/>
    <property type="project" value="InterPro"/>
</dbReference>
<dbReference type="InterPro" id="IPR003163">
    <property type="entry name" value="Tscrpt_reg_HTH_APSES-type"/>
</dbReference>
<dbReference type="SUPFAM" id="SSF54616">
    <property type="entry name" value="DNA-binding domain of Mlu1-box binding protein MBP1"/>
    <property type="match status" value="1"/>
</dbReference>
<dbReference type="GO" id="GO:0030435">
    <property type="term" value="P:sporulation resulting in formation of a cellular spore"/>
    <property type="evidence" value="ECO:0007669"/>
    <property type="project" value="UniProtKB-KW"/>
</dbReference>
<dbReference type="AlphaFoldDB" id="A0A066XT95"/>
<dbReference type="OrthoDB" id="5346159at2759"/>
<dbReference type="PANTHER" id="PTHR38044">
    <property type="entry name" value="BOUQUET FORMATION PROTEIN 4"/>
    <property type="match status" value="1"/>
</dbReference>
<dbReference type="GO" id="GO:0003677">
    <property type="term" value="F:DNA binding"/>
    <property type="evidence" value="ECO:0007669"/>
    <property type="project" value="InterPro"/>
</dbReference>
<dbReference type="GO" id="GO:0070197">
    <property type="term" value="P:meiotic attachment of telomere to nuclear envelope"/>
    <property type="evidence" value="ECO:0007669"/>
    <property type="project" value="InterPro"/>
</dbReference>
<dbReference type="eggNOG" id="ENOG502S0ET">
    <property type="taxonomic scope" value="Eukaryota"/>
</dbReference>
<gene>
    <name evidence="5" type="ORF">CSUB01_03743</name>
</gene>
<dbReference type="GO" id="GO:0048315">
    <property type="term" value="P:conidium formation"/>
    <property type="evidence" value="ECO:0007669"/>
    <property type="project" value="UniProtKB-KW"/>
</dbReference>
<reference evidence="6" key="1">
    <citation type="journal article" date="2014" name="Genome Announc.">
        <title>Draft genome sequence of Colletotrichum sublineola, a destructive pathogen of cultivated sorghum.</title>
        <authorList>
            <person name="Baroncelli R."/>
            <person name="Sanz-Martin J.M."/>
            <person name="Rech G.E."/>
            <person name="Sukno S.A."/>
            <person name="Thon M.R."/>
        </authorList>
    </citation>
    <scope>NUCLEOTIDE SEQUENCE [LARGE SCALE GENOMIC DNA]</scope>
    <source>
        <strain evidence="6">TX430BB</strain>
    </source>
</reference>
<dbReference type="STRING" id="1173701.A0A066XT95"/>
<dbReference type="HOGENOM" id="CLU_090022_0_0_1"/>
<keyword evidence="6" id="KW-1185">Reference proteome</keyword>
<dbReference type="GO" id="GO:0044820">
    <property type="term" value="P:mitotic telomere tethering at nuclear periphery"/>
    <property type="evidence" value="ECO:0007669"/>
    <property type="project" value="TreeGrafter"/>
</dbReference>
<accession>A0A066XT95</accession>
<proteinExistence type="predicted"/>
<sequence>MRESHDSTSISGRRLPAKRNPLMLEDVPSYDDLVMLRRRFGQTLLMMYPADEQDDLSKLIYLRAPLPEGVVFGIFKSSPSSYFLARRGHDGFVSATGMFRATFPYAEASEDEAERKYIKSLATTSPEEMMGNVWIPPEHALTLAEEYGITLWIRALLDPADVRVSELAKAPPDYALSKSDANILLRFALTSSKGPLGGRTLHFNVSTEESGRIALL</sequence>
<feature type="domain" description="HTH APSES-type" evidence="4">
    <location>
        <begin position="61"/>
        <end position="171"/>
    </location>
</feature>